<proteinExistence type="predicted"/>
<comment type="caution">
    <text evidence="2">The sequence shown here is derived from an EMBL/GenBank/DDBJ whole genome shotgun (WGS) entry which is preliminary data.</text>
</comment>
<gene>
    <name evidence="2" type="ORF">AK812_SmicGene4463</name>
</gene>
<evidence type="ECO:0000313" key="3">
    <source>
        <dbReference type="Proteomes" id="UP000186817"/>
    </source>
</evidence>
<sequence>MSRLGTSVALLVLITLAGARARSSRMMPALLALESLKMYARGSIALMAAMELQTATFSYEPVPGSSGHGGYPHLGSDQDEEIMIAALRAQTVTGVTPEKVQEFNSPVGSGPWNPDGGYSITPGDIMNSSPGSGLDMHRRLHNRLDPTDMVTSFRWLRAFMSTETVPDVGGLDPGY</sequence>
<reference evidence="2 3" key="1">
    <citation type="submission" date="2016-02" db="EMBL/GenBank/DDBJ databases">
        <title>Genome analysis of coral dinoflagellate symbionts highlights evolutionary adaptations to a symbiotic lifestyle.</title>
        <authorList>
            <person name="Aranda M."/>
            <person name="Li Y."/>
            <person name="Liew Y.J."/>
            <person name="Baumgarten S."/>
            <person name="Simakov O."/>
            <person name="Wilson M."/>
            <person name="Piel J."/>
            <person name="Ashoor H."/>
            <person name="Bougouffa S."/>
            <person name="Bajic V.B."/>
            <person name="Ryu T."/>
            <person name="Ravasi T."/>
            <person name="Bayer T."/>
            <person name="Micklem G."/>
            <person name="Kim H."/>
            <person name="Bhak J."/>
            <person name="Lajeunesse T.C."/>
            <person name="Voolstra C.R."/>
        </authorList>
    </citation>
    <scope>NUCLEOTIDE SEQUENCE [LARGE SCALE GENOMIC DNA]</scope>
    <source>
        <strain evidence="2 3">CCMP2467</strain>
    </source>
</reference>
<organism evidence="2 3">
    <name type="scientific">Symbiodinium microadriaticum</name>
    <name type="common">Dinoflagellate</name>
    <name type="synonym">Zooxanthella microadriatica</name>
    <dbReference type="NCBI Taxonomy" id="2951"/>
    <lineage>
        <taxon>Eukaryota</taxon>
        <taxon>Sar</taxon>
        <taxon>Alveolata</taxon>
        <taxon>Dinophyceae</taxon>
        <taxon>Suessiales</taxon>
        <taxon>Symbiodiniaceae</taxon>
        <taxon>Symbiodinium</taxon>
    </lineage>
</organism>
<feature type="chain" id="PRO_5012909493" evidence="1">
    <location>
        <begin position="22"/>
        <end position="175"/>
    </location>
</feature>
<protein>
    <submittedName>
        <fullName evidence="2">Uncharacterized protein</fullName>
    </submittedName>
</protein>
<feature type="signal peptide" evidence="1">
    <location>
        <begin position="1"/>
        <end position="21"/>
    </location>
</feature>
<dbReference type="EMBL" id="LSRX01000056">
    <property type="protein sequence ID" value="OLQ11667.1"/>
    <property type="molecule type" value="Genomic_DNA"/>
</dbReference>
<keyword evidence="3" id="KW-1185">Reference proteome</keyword>
<dbReference type="Proteomes" id="UP000186817">
    <property type="component" value="Unassembled WGS sequence"/>
</dbReference>
<evidence type="ECO:0000313" key="2">
    <source>
        <dbReference type="EMBL" id="OLQ11667.1"/>
    </source>
</evidence>
<dbReference type="AlphaFoldDB" id="A0A1Q9EW54"/>
<evidence type="ECO:0000256" key="1">
    <source>
        <dbReference type="SAM" id="SignalP"/>
    </source>
</evidence>
<name>A0A1Q9EW54_SYMMI</name>
<accession>A0A1Q9EW54</accession>
<keyword evidence="1" id="KW-0732">Signal</keyword>